<comment type="caution">
    <text evidence="6">Lacks conserved residue(s) required for the propagation of feature annotation.</text>
</comment>
<evidence type="ECO:0000256" key="3">
    <source>
        <dbReference type="ARBA" id="ARBA00023125"/>
    </source>
</evidence>
<dbReference type="GO" id="GO:0001708">
    <property type="term" value="P:cell fate specification"/>
    <property type="evidence" value="ECO:0007669"/>
    <property type="project" value="TreeGrafter"/>
</dbReference>
<proteinExistence type="predicted"/>
<dbReference type="InterPro" id="IPR001699">
    <property type="entry name" value="TF_T-box"/>
</dbReference>
<evidence type="ECO:0000313" key="10">
    <source>
        <dbReference type="Proteomes" id="UP000483820"/>
    </source>
</evidence>
<dbReference type="GO" id="GO:0000981">
    <property type="term" value="F:DNA-binding transcription factor activity, RNA polymerase II-specific"/>
    <property type="evidence" value="ECO:0007669"/>
    <property type="project" value="TreeGrafter"/>
</dbReference>
<evidence type="ECO:0000256" key="2">
    <source>
        <dbReference type="ARBA" id="ARBA00023015"/>
    </source>
</evidence>
<dbReference type="InterPro" id="IPR046360">
    <property type="entry name" value="T-box_DNA-bd"/>
</dbReference>
<keyword evidence="4" id="KW-0804">Transcription</keyword>
<dbReference type="FunFam" id="2.60.40.820:FF:000013">
    <property type="entry name" value="T-box transcription factor tbx-9"/>
    <property type="match status" value="1"/>
</dbReference>
<dbReference type="PROSITE" id="PS01264">
    <property type="entry name" value="TBOX_2"/>
    <property type="match status" value="1"/>
</dbReference>
<dbReference type="PROSITE" id="PS01283">
    <property type="entry name" value="TBOX_1"/>
    <property type="match status" value="1"/>
</dbReference>
<dbReference type="CDD" id="cd00182">
    <property type="entry name" value="T-box"/>
    <property type="match status" value="1"/>
</dbReference>
<keyword evidence="5 6" id="KW-0539">Nucleus</keyword>
<dbReference type="PANTHER" id="PTHR11267">
    <property type="entry name" value="T-BOX PROTEIN-RELATED"/>
    <property type="match status" value="1"/>
</dbReference>
<sequence length="317" mass="36078">MSNQVQVSLKEEQDRLWRLFHSHRNEMIVTKSGRKMFPKLDYVVRGLNQNKLYAMMLHIEQSDDCRYKFSSGEWMKSGKAEQHKEPKKLWHPDGVRSGKDWMANPICFDRVKITNSVDSSNASMIFLHSMHKYTPVLSVYESQSETPMGIPQPSTRLVTSVRLDYTEFIAVTAYQNDAVIKLKIQFNPFAKGFREGSQGDRKRSSPSADDSTTDESTSQVSSPQPKKSRTASVSPPLMPRLPPPIFPNSHFPTSTPINPFIYTLPYFTQFSTGVLPPNPFPFPLGFPCFSPLSFPPQPSVKVEEKDQEEIEPEINVV</sequence>
<evidence type="ECO:0000256" key="5">
    <source>
        <dbReference type="ARBA" id="ARBA00023242"/>
    </source>
</evidence>
<dbReference type="PRINTS" id="PR00937">
    <property type="entry name" value="TBOX"/>
</dbReference>
<dbReference type="CTD" id="9800929"/>
<comment type="caution">
    <text evidence="9">The sequence shown here is derived from an EMBL/GenBank/DDBJ whole genome shotgun (WGS) entry which is preliminary data.</text>
</comment>
<dbReference type="GO" id="GO:0000785">
    <property type="term" value="C:chromatin"/>
    <property type="evidence" value="ECO:0007669"/>
    <property type="project" value="TreeGrafter"/>
</dbReference>
<dbReference type="Pfam" id="PF00907">
    <property type="entry name" value="T-box"/>
    <property type="match status" value="1"/>
</dbReference>
<dbReference type="EMBL" id="WUAV01000003">
    <property type="protein sequence ID" value="KAF1762225.1"/>
    <property type="molecule type" value="Genomic_DNA"/>
</dbReference>
<feature type="compositionally biased region" description="Pro residues" evidence="7">
    <location>
        <begin position="236"/>
        <end position="246"/>
    </location>
</feature>
<feature type="compositionally biased region" description="Low complexity" evidence="7">
    <location>
        <begin position="205"/>
        <end position="222"/>
    </location>
</feature>
<dbReference type="GO" id="GO:0000978">
    <property type="term" value="F:RNA polymerase II cis-regulatory region sequence-specific DNA binding"/>
    <property type="evidence" value="ECO:0007669"/>
    <property type="project" value="InterPro"/>
</dbReference>
<evidence type="ECO:0000259" key="8">
    <source>
        <dbReference type="PROSITE" id="PS50252"/>
    </source>
</evidence>
<evidence type="ECO:0000256" key="6">
    <source>
        <dbReference type="PROSITE-ProRule" id="PRU00201"/>
    </source>
</evidence>
<dbReference type="Gene3D" id="2.60.40.820">
    <property type="entry name" value="Transcription factor, T-box"/>
    <property type="match status" value="1"/>
</dbReference>
<protein>
    <recommendedName>
        <fullName evidence="8">T-box domain-containing protein</fullName>
    </recommendedName>
</protein>
<dbReference type="AlphaFoldDB" id="A0A6A5H596"/>
<gene>
    <name evidence="9" type="ORF">GCK72_010487</name>
</gene>
<evidence type="ECO:0000256" key="4">
    <source>
        <dbReference type="ARBA" id="ARBA00023163"/>
    </source>
</evidence>
<evidence type="ECO:0000313" key="9">
    <source>
        <dbReference type="EMBL" id="KAF1762225.1"/>
    </source>
</evidence>
<reference evidence="9 10" key="1">
    <citation type="submission" date="2019-12" db="EMBL/GenBank/DDBJ databases">
        <title>Chromosome-level assembly of the Caenorhabditis remanei genome.</title>
        <authorList>
            <person name="Teterina A.A."/>
            <person name="Willis J.H."/>
            <person name="Phillips P.C."/>
        </authorList>
    </citation>
    <scope>NUCLEOTIDE SEQUENCE [LARGE SCALE GENOMIC DNA]</scope>
    <source>
        <strain evidence="9 10">PX506</strain>
        <tissue evidence="9">Whole organism</tissue>
    </source>
</reference>
<dbReference type="GeneID" id="9800929"/>
<evidence type="ECO:0000256" key="1">
    <source>
        <dbReference type="ARBA" id="ARBA00004123"/>
    </source>
</evidence>
<feature type="compositionally biased region" description="Basic and acidic residues" evidence="7">
    <location>
        <begin position="193"/>
        <end position="203"/>
    </location>
</feature>
<dbReference type="InterPro" id="IPR008967">
    <property type="entry name" value="p53-like_TF_DNA-bd_sf"/>
</dbReference>
<dbReference type="InterPro" id="IPR018186">
    <property type="entry name" value="TF_T-box_CS"/>
</dbReference>
<dbReference type="GO" id="GO:0045893">
    <property type="term" value="P:positive regulation of DNA-templated transcription"/>
    <property type="evidence" value="ECO:0007669"/>
    <property type="project" value="InterPro"/>
</dbReference>
<dbReference type="RefSeq" id="XP_003110854.2">
    <property type="nucleotide sequence ID" value="XM_003110806.2"/>
</dbReference>
<comment type="subcellular location">
    <subcellularLocation>
        <location evidence="1 6">Nucleus</location>
    </subcellularLocation>
</comment>
<name>A0A6A5H596_CAERE</name>
<feature type="domain" description="T-box" evidence="8">
    <location>
        <begin position="11"/>
        <end position="195"/>
    </location>
</feature>
<keyword evidence="2" id="KW-0805">Transcription regulation</keyword>
<dbReference type="SUPFAM" id="SSF49417">
    <property type="entry name" value="p53-like transcription factors"/>
    <property type="match status" value="1"/>
</dbReference>
<dbReference type="GO" id="GO:0005634">
    <property type="term" value="C:nucleus"/>
    <property type="evidence" value="ECO:0007669"/>
    <property type="project" value="UniProtKB-SubCell"/>
</dbReference>
<feature type="region of interest" description="Disordered" evidence="7">
    <location>
        <begin position="193"/>
        <end position="249"/>
    </location>
</feature>
<dbReference type="PANTHER" id="PTHR11267:SF170">
    <property type="entry name" value="T-BOX PROTEIN 33-RELATED"/>
    <property type="match status" value="1"/>
</dbReference>
<accession>A0A6A5H596</accession>
<dbReference type="PROSITE" id="PS50252">
    <property type="entry name" value="TBOX_3"/>
    <property type="match status" value="1"/>
</dbReference>
<evidence type="ECO:0000256" key="7">
    <source>
        <dbReference type="SAM" id="MobiDB-lite"/>
    </source>
</evidence>
<dbReference type="SMART" id="SM00425">
    <property type="entry name" value="TBOX"/>
    <property type="match status" value="1"/>
</dbReference>
<dbReference type="InterPro" id="IPR036960">
    <property type="entry name" value="T-box_sf"/>
</dbReference>
<organism evidence="9 10">
    <name type="scientific">Caenorhabditis remanei</name>
    <name type="common">Caenorhabditis vulgaris</name>
    <dbReference type="NCBI Taxonomy" id="31234"/>
    <lineage>
        <taxon>Eukaryota</taxon>
        <taxon>Metazoa</taxon>
        <taxon>Ecdysozoa</taxon>
        <taxon>Nematoda</taxon>
        <taxon>Chromadorea</taxon>
        <taxon>Rhabditida</taxon>
        <taxon>Rhabditina</taxon>
        <taxon>Rhabditomorpha</taxon>
        <taxon>Rhabditoidea</taxon>
        <taxon>Rhabditidae</taxon>
        <taxon>Peloderinae</taxon>
        <taxon>Caenorhabditis</taxon>
    </lineage>
</organism>
<dbReference type="Proteomes" id="UP000483820">
    <property type="component" value="Chromosome III"/>
</dbReference>
<keyword evidence="3 6" id="KW-0238">DNA-binding</keyword>
<dbReference type="KEGG" id="crq:GCK72_010487"/>